<evidence type="ECO:0000256" key="8">
    <source>
        <dbReference type="PIRSR" id="PIRSR001084-2"/>
    </source>
</evidence>
<evidence type="ECO:0000256" key="6">
    <source>
        <dbReference type="PIRNR" id="PIRNR001084"/>
    </source>
</evidence>
<dbReference type="Gene3D" id="3.40.50.880">
    <property type="match status" value="1"/>
</dbReference>
<evidence type="ECO:0000256" key="2">
    <source>
        <dbReference type="ARBA" id="ARBA00005940"/>
    </source>
</evidence>
<evidence type="ECO:0000259" key="9">
    <source>
        <dbReference type="Pfam" id="PF02449"/>
    </source>
</evidence>
<evidence type="ECO:0000256" key="1">
    <source>
        <dbReference type="ARBA" id="ARBA00001412"/>
    </source>
</evidence>
<comment type="caution">
    <text evidence="11">The sequence shown here is derived from an EMBL/GenBank/DDBJ whole genome shotgun (WGS) entry which is preliminary data.</text>
</comment>
<proteinExistence type="inferred from homology"/>
<dbReference type="Gene3D" id="2.60.40.1180">
    <property type="entry name" value="Golgi alpha-mannosidase II"/>
    <property type="match status" value="1"/>
</dbReference>
<dbReference type="Proteomes" id="UP000245166">
    <property type="component" value="Unassembled WGS sequence"/>
</dbReference>
<comment type="similarity">
    <text evidence="2 6">Belongs to the glycosyl hydrolase 42 family.</text>
</comment>
<gene>
    <name evidence="11" type="ORF">C8046_16945</name>
</gene>
<sequence>MPTPDRLLFGGDYNPEQWTRDVWLEDIELMRRARVNTVTLGVFSWSALEPEEGRFTPEWLDDVITLLDDAGIGFFLSTPTASPPPWFSLAHPDALPVRADGVQLSHGSRDTYAISAPAYRDAARRIARLLAERYGDHPRLRGWHVHNEYGTLDLGPHAAAAFRRWLRGRYGDLAALNEAWTTAFWSQRYSSWEEILPPRVTQYLHNPAHALDFRRFSSQEMLDAFVEQREEIRAAGSTAPVTTNFMLPTWNHLDQWSWASEQDAVSIDHYVDTTGPDGEAHVAYGSDLTRSWAQGPWLLMEQSATGVRMGDRTYTKAPERMIRNSLGYIARGSQSSLFFQWRGSAGGSEQWHSALVPHAGGDSRAFRAVEQLGGILEELADVTAPPEEGPVVAADVAILWDAACWWGMETPHKPNDAITYSDRVRAAHRSFYRAGVPVDFVAPGADLSRYRLLVLPCAYVLEASSASWLHDFVAGGGDLVVTFLSGVADEHLRVVTGGYPGLLRDLLGVRVEEIHVLGPQETSVLDDGSTARSWTEVVAPSGAAVLARYTQGPVAGGAAITRHDVGAGHAYYVSTELEQEAWDAFLAARAADVGATATLAGAAEAGVEAVLRRGRETDHLFLLHHGEHEPVTVQGAGTDVISGGSAEAGLTIEPGGFAVLRLSRGGPLPAIVAAR</sequence>
<feature type="domain" description="Beta-galactosidase trimerisation" evidence="10">
    <location>
        <begin position="394"/>
        <end position="590"/>
    </location>
</feature>
<dbReference type="EMBL" id="PYHR01000002">
    <property type="protein sequence ID" value="PWD52627.1"/>
    <property type="molecule type" value="Genomic_DNA"/>
</dbReference>
<evidence type="ECO:0000256" key="4">
    <source>
        <dbReference type="ARBA" id="ARBA00022801"/>
    </source>
</evidence>
<dbReference type="InterPro" id="IPR017853">
    <property type="entry name" value="GH"/>
</dbReference>
<keyword evidence="5 6" id="KW-0326">Glycosidase</keyword>
<dbReference type="GO" id="GO:0009341">
    <property type="term" value="C:beta-galactosidase complex"/>
    <property type="evidence" value="ECO:0007669"/>
    <property type="project" value="InterPro"/>
</dbReference>
<dbReference type="SUPFAM" id="SSF51445">
    <property type="entry name" value="(Trans)glycosidases"/>
    <property type="match status" value="1"/>
</dbReference>
<accession>A0A2U2A064</accession>
<reference evidence="11 12" key="1">
    <citation type="submission" date="2018-03" db="EMBL/GenBank/DDBJ databases">
        <title>Genome assembly of novel Miniimonas species PCH200.</title>
        <authorList>
            <person name="Thakur V."/>
            <person name="Kumar V."/>
            <person name="Singh D."/>
        </authorList>
    </citation>
    <scope>NUCLEOTIDE SEQUENCE [LARGE SCALE GENOMIC DNA]</scope>
    <source>
        <strain evidence="11 12">PCH200</strain>
    </source>
</reference>
<protein>
    <recommendedName>
        <fullName evidence="3 6">Beta-galactosidase</fullName>
        <shortName evidence="6">Beta-gal</shortName>
        <ecNumber evidence="3 6">3.2.1.23</ecNumber>
    </recommendedName>
</protein>
<dbReference type="InterPro" id="IPR013738">
    <property type="entry name" value="Beta_galactosidase_Trimer"/>
</dbReference>
<feature type="active site" description="Nucleophile" evidence="7">
    <location>
        <position position="301"/>
    </location>
</feature>
<dbReference type="InterPro" id="IPR013529">
    <property type="entry name" value="Glyco_hydro_42_N"/>
</dbReference>
<evidence type="ECO:0000256" key="7">
    <source>
        <dbReference type="PIRSR" id="PIRSR001084-1"/>
    </source>
</evidence>
<keyword evidence="12" id="KW-1185">Reference proteome</keyword>
<dbReference type="InterPro" id="IPR003476">
    <property type="entry name" value="Glyco_hydro_42"/>
</dbReference>
<feature type="binding site" evidence="8">
    <location>
        <position position="109"/>
    </location>
    <ligand>
        <name>substrate</name>
    </ligand>
</feature>
<dbReference type="PIRSF" id="PIRSF001084">
    <property type="entry name" value="B-galactosidase"/>
    <property type="match status" value="1"/>
</dbReference>
<organism evidence="11 12">
    <name type="scientific">Serinibacter arcticus</name>
    <dbReference type="NCBI Taxonomy" id="1655435"/>
    <lineage>
        <taxon>Bacteria</taxon>
        <taxon>Bacillati</taxon>
        <taxon>Actinomycetota</taxon>
        <taxon>Actinomycetes</taxon>
        <taxon>Micrococcales</taxon>
        <taxon>Beutenbergiaceae</taxon>
        <taxon>Serinibacter</taxon>
    </lineage>
</organism>
<evidence type="ECO:0000256" key="5">
    <source>
        <dbReference type="ARBA" id="ARBA00023295"/>
    </source>
</evidence>
<dbReference type="AlphaFoldDB" id="A0A2U2A064"/>
<evidence type="ECO:0000313" key="11">
    <source>
        <dbReference type="EMBL" id="PWD52627.1"/>
    </source>
</evidence>
<dbReference type="InterPro" id="IPR013780">
    <property type="entry name" value="Glyco_hydro_b"/>
</dbReference>
<dbReference type="PANTHER" id="PTHR36447:SF1">
    <property type="entry name" value="BETA-GALACTOSIDASE GANA"/>
    <property type="match status" value="1"/>
</dbReference>
<dbReference type="GO" id="GO:0004565">
    <property type="term" value="F:beta-galactosidase activity"/>
    <property type="evidence" value="ECO:0007669"/>
    <property type="project" value="UniProtKB-EC"/>
</dbReference>
<dbReference type="CDD" id="cd03143">
    <property type="entry name" value="A4_beta-galactosidase_middle_domain"/>
    <property type="match status" value="1"/>
</dbReference>
<dbReference type="SUPFAM" id="SSF52317">
    <property type="entry name" value="Class I glutamine amidotransferase-like"/>
    <property type="match status" value="1"/>
</dbReference>
<feature type="domain" description="Glycoside hydrolase family 42 N-terminal" evidence="9">
    <location>
        <begin position="12"/>
        <end position="378"/>
    </location>
</feature>
<dbReference type="OrthoDB" id="9800974at2"/>
<dbReference type="Pfam" id="PF02449">
    <property type="entry name" value="Glyco_hydro_42"/>
    <property type="match status" value="1"/>
</dbReference>
<keyword evidence="4 6" id="KW-0378">Hydrolase</keyword>
<feature type="binding site" evidence="8">
    <location>
        <position position="147"/>
    </location>
    <ligand>
        <name>substrate</name>
    </ligand>
</feature>
<dbReference type="PANTHER" id="PTHR36447">
    <property type="entry name" value="BETA-GALACTOSIDASE GANA"/>
    <property type="match status" value="1"/>
</dbReference>
<dbReference type="InterPro" id="IPR029062">
    <property type="entry name" value="Class_I_gatase-like"/>
</dbReference>
<dbReference type="EC" id="3.2.1.23" evidence="3 6"/>
<dbReference type="GO" id="GO:0005975">
    <property type="term" value="P:carbohydrate metabolic process"/>
    <property type="evidence" value="ECO:0007669"/>
    <property type="project" value="InterPro"/>
</dbReference>
<evidence type="ECO:0000256" key="3">
    <source>
        <dbReference type="ARBA" id="ARBA00012756"/>
    </source>
</evidence>
<dbReference type="Pfam" id="PF08532">
    <property type="entry name" value="Glyco_hydro_42M"/>
    <property type="match status" value="1"/>
</dbReference>
<name>A0A2U2A064_9MICO</name>
<comment type="catalytic activity">
    <reaction evidence="1 6">
        <text>Hydrolysis of terminal non-reducing beta-D-galactose residues in beta-D-galactosides.</text>
        <dbReference type="EC" id="3.2.1.23"/>
    </reaction>
</comment>
<feature type="active site" description="Proton donor" evidence="7">
    <location>
        <position position="148"/>
    </location>
</feature>
<dbReference type="Gene3D" id="3.20.20.80">
    <property type="entry name" value="Glycosidases"/>
    <property type="match status" value="1"/>
</dbReference>
<evidence type="ECO:0000313" key="12">
    <source>
        <dbReference type="Proteomes" id="UP000245166"/>
    </source>
</evidence>
<evidence type="ECO:0000259" key="10">
    <source>
        <dbReference type="Pfam" id="PF08532"/>
    </source>
</evidence>